<dbReference type="GO" id="GO:0005615">
    <property type="term" value="C:extracellular space"/>
    <property type="evidence" value="ECO:0007669"/>
    <property type="project" value="UniProtKB-ARBA"/>
</dbReference>
<evidence type="ECO:0000256" key="5">
    <source>
        <dbReference type="SAM" id="SignalP"/>
    </source>
</evidence>
<dbReference type="Gene3D" id="2.10.90.10">
    <property type="entry name" value="Cystine-knot cytokines"/>
    <property type="match status" value="1"/>
</dbReference>
<dbReference type="GO" id="GO:0008083">
    <property type="term" value="F:growth factor activity"/>
    <property type="evidence" value="ECO:0007669"/>
    <property type="project" value="TreeGrafter"/>
</dbReference>
<feature type="chain" id="PRO_5025431673" evidence="5">
    <location>
        <begin position="22"/>
        <end position="293"/>
    </location>
</feature>
<feature type="region of interest" description="Disordered" evidence="4">
    <location>
        <begin position="237"/>
        <end position="261"/>
    </location>
</feature>
<reference evidence="7 8" key="1">
    <citation type="submission" date="2019-07" db="EMBL/GenBank/DDBJ databases">
        <title>Draft genome assembly of a fouling barnacle, Amphibalanus amphitrite (Darwin, 1854): The first reference genome for Thecostraca.</title>
        <authorList>
            <person name="Kim W."/>
        </authorList>
    </citation>
    <scope>NUCLEOTIDE SEQUENCE [LARGE SCALE GENOMIC DNA]</scope>
    <source>
        <strain evidence="7">SNU_AA5</strain>
        <tissue evidence="7">Soma without cirri and trophi</tissue>
    </source>
</reference>
<proteinExistence type="predicted"/>
<dbReference type="GO" id="GO:0005121">
    <property type="term" value="F:Toll binding"/>
    <property type="evidence" value="ECO:0007669"/>
    <property type="project" value="TreeGrafter"/>
</dbReference>
<dbReference type="EMBL" id="VIIS01000739">
    <property type="protein sequence ID" value="KAF0305580.1"/>
    <property type="molecule type" value="Genomic_DNA"/>
</dbReference>
<keyword evidence="2" id="KW-1015">Disulfide bond</keyword>
<dbReference type="PANTHER" id="PTHR23199">
    <property type="entry name" value="NEUROTROPHIN 1-RELATED"/>
    <property type="match status" value="1"/>
</dbReference>
<dbReference type="OrthoDB" id="6359065at2759"/>
<dbReference type="AlphaFoldDB" id="A0A6A4WPC1"/>
<dbReference type="InterPro" id="IPR052444">
    <property type="entry name" value="Spz/Toll_ligand-like"/>
</dbReference>
<feature type="compositionally biased region" description="Polar residues" evidence="4">
    <location>
        <begin position="243"/>
        <end position="261"/>
    </location>
</feature>
<keyword evidence="8" id="KW-1185">Reference proteome</keyword>
<dbReference type="PANTHER" id="PTHR23199:SF12">
    <property type="entry name" value="NEUROTROPHIN 1-RELATED"/>
    <property type="match status" value="1"/>
</dbReference>
<feature type="signal peptide" evidence="5">
    <location>
        <begin position="1"/>
        <end position="21"/>
    </location>
</feature>
<protein>
    <submittedName>
        <fullName evidence="7">Neurotrophin 1</fullName>
    </submittedName>
</protein>
<evidence type="ECO:0000256" key="3">
    <source>
        <dbReference type="ARBA" id="ARBA00023180"/>
    </source>
</evidence>
<dbReference type="GO" id="GO:0045087">
    <property type="term" value="P:innate immune response"/>
    <property type="evidence" value="ECO:0007669"/>
    <property type="project" value="TreeGrafter"/>
</dbReference>
<evidence type="ECO:0000313" key="8">
    <source>
        <dbReference type="Proteomes" id="UP000440578"/>
    </source>
</evidence>
<keyword evidence="1 5" id="KW-0732">Signal</keyword>
<organism evidence="7 8">
    <name type="scientific">Amphibalanus amphitrite</name>
    <name type="common">Striped barnacle</name>
    <name type="synonym">Balanus amphitrite</name>
    <dbReference type="NCBI Taxonomy" id="1232801"/>
    <lineage>
        <taxon>Eukaryota</taxon>
        <taxon>Metazoa</taxon>
        <taxon>Ecdysozoa</taxon>
        <taxon>Arthropoda</taxon>
        <taxon>Crustacea</taxon>
        <taxon>Multicrustacea</taxon>
        <taxon>Cirripedia</taxon>
        <taxon>Thoracica</taxon>
        <taxon>Thoracicalcarea</taxon>
        <taxon>Balanomorpha</taxon>
        <taxon>Balanoidea</taxon>
        <taxon>Balanidae</taxon>
        <taxon>Amphibalaninae</taxon>
        <taxon>Amphibalanus</taxon>
    </lineage>
</organism>
<comment type="caution">
    <text evidence="7">The sequence shown here is derived from an EMBL/GenBank/DDBJ whole genome shotgun (WGS) entry which is preliminary data.</text>
</comment>
<sequence>MFITQYEVLLSAVLLASQARAASIIFPGGEPEPGPPQPSETSRHSEPPRQQLVFRQTPKCAQNPTGICSTRDTQDYPTELIRLALANANEAALSEITRGDDRVNTTLTLGNRFGGTDAEENSLMEACATVEDFIYPTMARNVEKEWKFVANVDSMTQSIRVEKCQDEGKPCKISETGTICRQKYIYRKLLAMDGNQRLEADNFRIPSTCVCYINGFAFSGGETDGLSGSPLYNSLSGGAPAQGTAQQSIETEDTLSPSDTIGRQKVRFAGEIVVESNPIIVQKKPPKSAGRRN</sequence>
<feature type="region of interest" description="Disordered" evidence="4">
    <location>
        <begin position="25"/>
        <end position="48"/>
    </location>
</feature>
<evidence type="ECO:0000313" key="7">
    <source>
        <dbReference type="EMBL" id="KAF0305580.1"/>
    </source>
</evidence>
<dbReference type="InterPro" id="IPR029034">
    <property type="entry name" value="Cystine-knot_cytokine"/>
</dbReference>
<accession>A0A6A4WPC1</accession>
<dbReference type="Proteomes" id="UP000440578">
    <property type="component" value="Unassembled WGS sequence"/>
</dbReference>
<gene>
    <name evidence="7" type="primary">NT1_13</name>
    <name evidence="7" type="ORF">FJT64_022771</name>
</gene>
<feature type="domain" description="Spaetzle" evidence="6">
    <location>
        <begin position="125"/>
        <end position="213"/>
    </location>
</feature>
<dbReference type="GO" id="GO:0021556">
    <property type="term" value="P:central nervous system formation"/>
    <property type="evidence" value="ECO:0007669"/>
    <property type="project" value="TreeGrafter"/>
</dbReference>
<name>A0A6A4WPC1_AMPAM</name>
<dbReference type="InterPro" id="IPR032104">
    <property type="entry name" value="Spaetzle"/>
</dbReference>
<evidence type="ECO:0000256" key="2">
    <source>
        <dbReference type="ARBA" id="ARBA00023157"/>
    </source>
</evidence>
<dbReference type="SUPFAM" id="SSF57501">
    <property type="entry name" value="Cystine-knot cytokines"/>
    <property type="match status" value="1"/>
</dbReference>
<dbReference type="Pfam" id="PF16077">
    <property type="entry name" value="Spaetzle"/>
    <property type="match status" value="1"/>
</dbReference>
<evidence type="ECO:0000256" key="4">
    <source>
        <dbReference type="SAM" id="MobiDB-lite"/>
    </source>
</evidence>
<evidence type="ECO:0000259" key="6">
    <source>
        <dbReference type="Pfam" id="PF16077"/>
    </source>
</evidence>
<evidence type="ECO:0000256" key="1">
    <source>
        <dbReference type="ARBA" id="ARBA00022729"/>
    </source>
</evidence>
<keyword evidence="3" id="KW-0325">Glycoprotein</keyword>